<dbReference type="Gene3D" id="3.40.50.300">
    <property type="entry name" value="P-loop containing nucleotide triphosphate hydrolases"/>
    <property type="match status" value="1"/>
</dbReference>
<dbReference type="Pfam" id="PF09107">
    <property type="entry name" value="WHD_3rd_SelB"/>
    <property type="match status" value="1"/>
</dbReference>
<dbReference type="GO" id="GO:0003723">
    <property type="term" value="F:RNA binding"/>
    <property type="evidence" value="ECO:0007669"/>
    <property type="project" value="InterPro"/>
</dbReference>
<organism evidence="6 7">
    <name type="scientific">Corynebacterium maris DSM 45190</name>
    <dbReference type="NCBI Taxonomy" id="1224163"/>
    <lineage>
        <taxon>Bacteria</taxon>
        <taxon>Bacillati</taxon>
        <taxon>Actinomycetota</taxon>
        <taxon>Actinomycetes</taxon>
        <taxon>Mycobacteriales</taxon>
        <taxon>Corynebacteriaceae</taxon>
        <taxon>Corynebacterium</taxon>
    </lineage>
</organism>
<dbReference type="STRING" id="1224163.B841_05090"/>
<dbReference type="InterPro" id="IPR027417">
    <property type="entry name" value="P-loop_NTPase"/>
</dbReference>
<protein>
    <submittedName>
        <fullName evidence="6">Selenocysteine-specific translation elongation factor</fullName>
    </submittedName>
</protein>
<dbReference type="PROSITE" id="PS51722">
    <property type="entry name" value="G_TR_2"/>
    <property type="match status" value="1"/>
</dbReference>
<dbReference type="Gene3D" id="2.40.30.10">
    <property type="entry name" value="Translation factors"/>
    <property type="match status" value="1"/>
</dbReference>
<keyword evidence="7" id="KW-1185">Reference proteome</keyword>
<dbReference type="InterPro" id="IPR015191">
    <property type="entry name" value="SelB_WHD4"/>
</dbReference>
<evidence type="ECO:0000259" key="5">
    <source>
        <dbReference type="PROSITE" id="PS51722"/>
    </source>
</evidence>
<dbReference type="InterPro" id="IPR050055">
    <property type="entry name" value="EF-Tu_GTPase"/>
</dbReference>
<dbReference type="Proteomes" id="UP000015388">
    <property type="component" value="Chromosome"/>
</dbReference>
<keyword evidence="6" id="KW-0251">Elongation factor</keyword>
<keyword evidence="3" id="KW-0648">Protein biosynthesis</keyword>
<dbReference type="InterPro" id="IPR057335">
    <property type="entry name" value="Beta-barrel_SelB"/>
</dbReference>
<dbReference type="PATRIC" id="fig|1224163.3.peg.1020"/>
<dbReference type="GO" id="GO:0003924">
    <property type="term" value="F:GTPase activity"/>
    <property type="evidence" value="ECO:0007669"/>
    <property type="project" value="InterPro"/>
</dbReference>
<dbReference type="AlphaFoldDB" id="S5TI00"/>
<dbReference type="PANTHER" id="PTHR43721">
    <property type="entry name" value="ELONGATION FACTOR TU-RELATED"/>
    <property type="match status" value="1"/>
</dbReference>
<dbReference type="Gene3D" id="1.10.10.10">
    <property type="entry name" value="Winged helix-like DNA-binding domain superfamily/Winged helix DNA-binding domain"/>
    <property type="match status" value="1"/>
</dbReference>
<dbReference type="SUPFAM" id="SSF52540">
    <property type="entry name" value="P-loop containing nucleoside triphosphate hydrolases"/>
    <property type="match status" value="1"/>
</dbReference>
<dbReference type="SUPFAM" id="SSF46785">
    <property type="entry name" value="Winged helix' DNA-binding domain"/>
    <property type="match status" value="1"/>
</dbReference>
<dbReference type="eggNOG" id="COG3276">
    <property type="taxonomic scope" value="Bacteria"/>
</dbReference>
<name>S5TI00_9CORY</name>
<comment type="subcellular location">
    <subcellularLocation>
        <location evidence="1">Cytoplasm</location>
    </subcellularLocation>
</comment>
<reference evidence="6 7" key="1">
    <citation type="submission" date="2012-11" db="EMBL/GenBank/DDBJ databases">
        <title>The complete genome sequence of Corynebacterium maris Coryn-1 (=DSM 45190).</title>
        <authorList>
            <person name="Schaffert L."/>
            <person name="Albersmeier A."/>
            <person name="Kalinowski J."/>
            <person name="Ruckert C."/>
        </authorList>
    </citation>
    <scope>NUCLEOTIDE SEQUENCE [LARGE SCALE GENOMIC DNA]</scope>
    <source>
        <strain evidence="7">Coryn-1</strain>
    </source>
</reference>
<evidence type="ECO:0000313" key="6">
    <source>
        <dbReference type="EMBL" id="AGS34491.1"/>
    </source>
</evidence>
<dbReference type="OrthoDB" id="9803139at2"/>
<dbReference type="Pfam" id="PF25461">
    <property type="entry name" value="Beta-barrel_SelB"/>
    <property type="match status" value="1"/>
</dbReference>
<evidence type="ECO:0000256" key="1">
    <source>
        <dbReference type="ARBA" id="ARBA00004496"/>
    </source>
</evidence>
<evidence type="ECO:0000256" key="4">
    <source>
        <dbReference type="ARBA" id="ARBA00023134"/>
    </source>
</evidence>
<keyword evidence="2" id="KW-0963">Cytoplasm</keyword>
<dbReference type="PANTHER" id="PTHR43721:SF22">
    <property type="entry name" value="ELONGATION FACTOR TU, MITOCHONDRIAL"/>
    <property type="match status" value="1"/>
</dbReference>
<dbReference type="Gene3D" id="1.10.10.2770">
    <property type="match status" value="1"/>
</dbReference>
<dbReference type="NCBIfam" id="TIGR00475">
    <property type="entry name" value="selB"/>
    <property type="match status" value="1"/>
</dbReference>
<accession>S5TI00</accession>
<dbReference type="SUPFAM" id="SSF50447">
    <property type="entry name" value="Translation proteins"/>
    <property type="match status" value="1"/>
</dbReference>
<keyword evidence="4" id="KW-0342">GTP-binding</keyword>
<evidence type="ECO:0000313" key="7">
    <source>
        <dbReference type="Proteomes" id="UP000015388"/>
    </source>
</evidence>
<sequence>MFVVATAGHVDHGKSTLVKALTGLEPDRWEEERVRGLTIDLGFVWTRLPSGRDVAFVDVPGHEKFLGNMLAGVGPAPAVLFVVAADEGWQEQSDDHRDAVDAFGVTDAVIVLTRADRADDARRAETQAQVRRELANTTLSDAPLVTVSARTGEGVEELKATLDEMLANAPQPDPEARVRMWLDRAFSIKGAGTVVTGTLSAGTLAEGDVLSLATADGVRETAVRSLQSEETAHQSLGPATRVAVNLRGESADDIARGDVLLTPGAWPLVDLVDVRRTTGSPLTDAPKEVVVHVGTAAVTATARPFGEDHLRLTLGRPLPLIIGDRLVLRKPGSRSVFAGVSVLDLEPPQLGRRGDATRREATLAGMDAAGDVVHEVTRRGAMKRAELVRAGVDAPAEPPKGIVAYRDWWIHAPRLIAWRDALTAAVDKHAAEHPLAPGLTRGAALTELNLPGDDLLALVIVAAKLEQTDGVLRRPGAAVDLGAAEEGVATLERRLRETPFEAPEADDLAALGLGAKQLAAAERAGRLLRLGDGIVLLPDAAVKAKALLASLEQPFTTSQARKKLGTTRRVAIPLLEHMDARGMTRRRDGANREVL</sequence>
<dbReference type="InterPro" id="IPR000795">
    <property type="entry name" value="T_Tr_GTP-bd_dom"/>
</dbReference>
<evidence type="ECO:0000256" key="2">
    <source>
        <dbReference type="ARBA" id="ARBA00022490"/>
    </source>
</evidence>
<dbReference type="InterPro" id="IPR009000">
    <property type="entry name" value="Transl_B-barrel_sf"/>
</dbReference>
<dbReference type="InterPro" id="IPR036388">
    <property type="entry name" value="WH-like_DNA-bd_sf"/>
</dbReference>
<keyword evidence="4" id="KW-0547">Nucleotide-binding</keyword>
<dbReference type="GO" id="GO:0003746">
    <property type="term" value="F:translation elongation factor activity"/>
    <property type="evidence" value="ECO:0007669"/>
    <property type="project" value="UniProtKB-KW"/>
</dbReference>
<dbReference type="RefSeq" id="WP_020934424.1">
    <property type="nucleotide sequence ID" value="NC_021915.1"/>
</dbReference>
<dbReference type="EMBL" id="CP003924">
    <property type="protein sequence ID" value="AGS34491.1"/>
    <property type="molecule type" value="Genomic_DNA"/>
</dbReference>
<dbReference type="GO" id="GO:0005737">
    <property type="term" value="C:cytoplasm"/>
    <property type="evidence" value="ECO:0007669"/>
    <property type="project" value="UniProtKB-SubCell"/>
</dbReference>
<evidence type="ECO:0000256" key="3">
    <source>
        <dbReference type="ARBA" id="ARBA00022917"/>
    </source>
</evidence>
<dbReference type="InterPro" id="IPR036390">
    <property type="entry name" value="WH_DNA-bd_sf"/>
</dbReference>
<dbReference type="KEGG" id="cmd:B841_05090"/>
<dbReference type="InterPro" id="IPR004535">
    <property type="entry name" value="Transl_elong_SelB"/>
</dbReference>
<dbReference type="GO" id="GO:0001514">
    <property type="term" value="P:selenocysteine incorporation"/>
    <property type="evidence" value="ECO:0007669"/>
    <property type="project" value="InterPro"/>
</dbReference>
<proteinExistence type="predicted"/>
<dbReference type="HOGENOM" id="CLU_023030_1_1_11"/>
<dbReference type="GO" id="GO:0005525">
    <property type="term" value="F:GTP binding"/>
    <property type="evidence" value="ECO:0007669"/>
    <property type="project" value="UniProtKB-KW"/>
</dbReference>
<gene>
    <name evidence="6" type="ORF">B841_05090</name>
</gene>
<dbReference type="Pfam" id="PF00009">
    <property type="entry name" value="GTP_EFTU"/>
    <property type="match status" value="1"/>
</dbReference>
<feature type="domain" description="Tr-type G" evidence="5">
    <location>
        <begin position="1"/>
        <end position="171"/>
    </location>
</feature>